<organism evidence="1 2">
    <name type="scientific">Botryotinia fuckeliana (strain T4)</name>
    <name type="common">Noble rot fungus</name>
    <name type="synonym">Botrytis cinerea</name>
    <dbReference type="NCBI Taxonomy" id="999810"/>
    <lineage>
        <taxon>Eukaryota</taxon>
        <taxon>Fungi</taxon>
        <taxon>Dikarya</taxon>
        <taxon>Ascomycota</taxon>
        <taxon>Pezizomycotina</taxon>
        <taxon>Leotiomycetes</taxon>
        <taxon>Helotiales</taxon>
        <taxon>Sclerotiniaceae</taxon>
        <taxon>Botrytis</taxon>
    </lineage>
</organism>
<dbReference type="HOGENOM" id="CLU_3359564_0_0_1"/>
<dbReference type="EMBL" id="FQ790304">
    <property type="protein sequence ID" value="CCD34224.1"/>
    <property type="molecule type" value="Genomic_DNA"/>
</dbReference>
<evidence type="ECO:0000313" key="2">
    <source>
        <dbReference type="Proteomes" id="UP000008177"/>
    </source>
</evidence>
<dbReference type="AlphaFoldDB" id="G2YAI3"/>
<sequence>MIQTQRSRSDGLAAREVISGHLTPWLIPSQDTRMQE</sequence>
<gene>
    <name evidence="1" type="ORF">BofuT4_uP104400.1</name>
</gene>
<protein>
    <submittedName>
        <fullName evidence="1">Uncharacterized protein</fullName>
    </submittedName>
</protein>
<accession>G2YAI3</accession>
<dbReference type="Proteomes" id="UP000008177">
    <property type="component" value="Unplaced contigs"/>
</dbReference>
<reference evidence="2" key="1">
    <citation type="journal article" date="2011" name="PLoS Genet.">
        <title>Genomic analysis of the necrotrophic fungal pathogens Sclerotinia sclerotiorum and Botrytis cinerea.</title>
        <authorList>
            <person name="Amselem J."/>
            <person name="Cuomo C.A."/>
            <person name="van Kan J.A."/>
            <person name="Viaud M."/>
            <person name="Benito E.P."/>
            <person name="Couloux A."/>
            <person name="Coutinho P.M."/>
            <person name="de Vries R.P."/>
            <person name="Dyer P.S."/>
            <person name="Fillinger S."/>
            <person name="Fournier E."/>
            <person name="Gout L."/>
            <person name="Hahn M."/>
            <person name="Kohn L."/>
            <person name="Lapalu N."/>
            <person name="Plummer K.M."/>
            <person name="Pradier J.M."/>
            <person name="Quevillon E."/>
            <person name="Sharon A."/>
            <person name="Simon A."/>
            <person name="ten Have A."/>
            <person name="Tudzynski B."/>
            <person name="Tudzynski P."/>
            <person name="Wincker P."/>
            <person name="Andrew M."/>
            <person name="Anthouard V."/>
            <person name="Beever R.E."/>
            <person name="Beffa R."/>
            <person name="Benoit I."/>
            <person name="Bouzid O."/>
            <person name="Brault B."/>
            <person name="Chen Z."/>
            <person name="Choquer M."/>
            <person name="Collemare J."/>
            <person name="Cotton P."/>
            <person name="Danchin E.G."/>
            <person name="Da Silva C."/>
            <person name="Gautier A."/>
            <person name="Giraud C."/>
            <person name="Giraud T."/>
            <person name="Gonzalez C."/>
            <person name="Grossetete S."/>
            <person name="Guldener U."/>
            <person name="Henrissat B."/>
            <person name="Howlett B.J."/>
            <person name="Kodira C."/>
            <person name="Kretschmer M."/>
            <person name="Lappartient A."/>
            <person name="Leroch M."/>
            <person name="Levis C."/>
            <person name="Mauceli E."/>
            <person name="Neuveglise C."/>
            <person name="Oeser B."/>
            <person name="Pearson M."/>
            <person name="Poulain J."/>
            <person name="Poussereau N."/>
            <person name="Quesneville H."/>
            <person name="Rascle C."/>
            <person name="Schumacher J."/>
            <person name="Segurens B."/>
            <person name="Sexton A."/>
            <person name="Silva E."/>
            <person name="Sirven C."/>
            <person name="Soanes D.M."/>
            <person name="Talbot N.J."/>
            <person name="Templeton M."/>
            <person name="Yandava C."/>
            <person name="Yarden O."/>
            <person name="Zeng Q."/>
            <person name="Rollins J.A."/>
            <person name="Lebrun M.H."/>
            <person name="Dickman M."/>
        </authorList>
    </citation>
    <scope>NUCLEOTIDE SEQUENCE [LARGE SCALE GENOMIC DNA]</scope>
    <source>
        <strain evidence="2">T4</strain>
    </source>
</reference>
<dbReference type="InParanoid" id="G2YAI3"/>
<evidence type="ECO:0000313" key="1">
    <source>
        <dbReference type="EMBL" id="CCD34224.1"/>
    </source>
</evidence>
<name>G2YAI3_BOTF4</name>
<proteinExistence type="predicted"/>